<comment type="caution">
    <text evidence="2">The sequence shown here is derived from an EMBL/GenBank/DDBJ whole genome shotgun (WGS) entry which is preliminary data.</text>
</comment>
<dbReference type="PANTHER" id="PTHR33677">
    <property type="entry name" value="TRANSCRIPTIONAL REPRESSOR FRMR-RELATED"/>
    <property type="match status" value="1"/>
</dbReference>
<dbReference type="InterPro" id="IPR038390">
    <property type="entry name" value="Metal_Tscrpt_repr_sf"/>
</dbReference>
<organism evidence="2 3">
    <name type="scientific">Sorlinia euscelidii</name>
    <dbReference type="NCBI Taxonomy" id="3081148"/>
    <lineage>
        <taxon>Bacteria</taxon>
        <taxon>Pseudomonadati</taxon>
        <taxon>Pseudomonadota</taxon>
        <taxon>Alphaproteobacteria</taxon>
        <taxon>Acetobacterales</taxon>
        <taxon>Acetobacteraceae</taxon>
        <taxon>Sorlinia</taxon>
    </lineage>
</organism>
<name>A0ABU7U2H6_9PROT</name>
<evidence type="ECO:0000313" key="3">
    <source>
        <dbReference type="Proteomes" id="UP001312908"/>
    </source>
</evidence>
<dbReference type="EMBL" id="JAWJZY010000003">
    <property type="protein sequence ID" value="MEE8659064.1"/>
    <property type="molecule type" value="Genomic_DNA"/>
</dbReference>
<gene>
    <name evidence="2" type="ORF">DOFOFD_08570</name>
</gene>
<reference evidence="2 3" key="1">
    <citation type="submission" date="2023-10" db="EMBL/GenBank/DDBJ databases">
        <title>Sorlinia euscelidii gen. nov., sp. nov., an acetic acid bacteria isolated from the gut of Euscelidius variegatus emitter.</title>
        <authorList>
            <person name="Michoud G."/>
            <person name="Marasco R."/>
            <person name="Seferji K."/>
            <person name="Gonella E."/>
            <person name="Garuglieri E."/>
            <person name="Alma A."/>
            <person name="Mapelli F."/>
            <person name="Borin S."/>
            <person name="Daffonchio D."/>
            <person name="Crotti E."/>
        </authorList>
    </citation>
    <scope>NUCLEOTIDE SEQUENCE [LARGE SCALE GENOMIC DNA]</scope>
    <source>
        <strain evidence="2 3">EV16P</strain>
    </source>
</reference>
<dbReference type="Proteomes" id="UP001312908">
    <property type="component" value="Unassembled WGS sequence"/>
</dbReference>
<evidence type="ECO:0000256" key="1">
    <source>
        <dbReference type="ARBA" id="ARBA00005260"/>
    </source>
</evidence>
<evidence type="ECO:0000313" key="2">
    <source>
        <dbReference type="EMBL" id="MEE8659064.1"/>
    </source>
</evidence>
<dbReference type="RefSeq" id="WP_394819926.1">
    <property type="nucleotide sequence ID" value="NZ_JAWJZY010000003.1"/>
</dbReference>
<dbReference type="Gene3D" id="1.20.58.1000">
    <property type="entry name" value="Metal-sensitive repressor, helix protomer"/>
    <property type="match status" value="1"/>
</dbReference>
<dbReference type="InterPro" id="IPR003735">
    <property type="entry name" value="Metal_Tscrpt_repr"/>
</dbReference>
<dbReference type="Pfam" id="PF02583">
    <property type="entry name" value="Trns_repr_metal"/>
    <property type="match status" value="1"/>
</dbReference>
<comment type="similarity">
    <text evidence="1">Belongs to the FrmR/RcnR family.</text>
</comment>
<proteinExistence type="inferred from homology"/>
<protein>
    <submittedName>
        <fullName evidence="2">Metal resistance protein</fullName>
    </submittedName>
</protein>
<keyword evidence="3" id="KW-1185">Reference proteome</keyword>
<accession>A0ABU7U2H6</accession>
<sequence length="88" mass="9883">MRHDAHILIQQRLKQALGHIGAVIDMTEAGRSCSDIAQQLEAIESTIRGAKRLLVQNHLKQCITDALCEGKMSREDAMAQFTDLTKYF</sequence>